<dbReference type="Proteomes" id="UP000018467">
    <property type="component" value="Unassembled WGS sequence"/>
</dbReference>
<protein>
    <submittedName>
        <fullName evidence="1">Uncharacterized protein</fullName>
    </submittedName>
</protein>
<reference evidence="1" key="4">
    <citation type="submission" date="2025-09" db="UniProtKB">
        <authorList>
            <consortium name="Ensembl"/>
        </authorList>
    </citation>
    <scope>IDENTIFICATION</scope>
</reference>
<dbReference type="InParanoid" id="A0A3B1KF43"/>
<name>A0A3B1KF43_ASTMX</name>
<dbReference type="Bgee" id="ENSAMXG00000038821">
    <property type="expression patterns" value="Expressed in pharyngeal gill and 10 other cell types or tissues"/>
</dbReference>
<evidence type="ECO:0000313" key="1">
    <source>
        <dbReference type="Ensembl" id="ENSAMXP00000052650.1"/>
    </source>
</evidence>
<organism evidence="1 2">
    <name type="scientific">Astyanax mexicanus</name>
    <name type="common">Blind cave fish</name>
    <name type="synonym">Astyanax fasciatus mexicanus</name>
    <dbReference type="NCBI Taxonomy" id="7994"/>
    <lineage>
        <taxon>Eukaryota</taxon>
        <taxon>Metazoa</taxon>
        <taxon>Chordata</taxon>
        <taxon>Craniata</taxon>
        <taxon>Vertebrata</taxon>
        <taxon>Euteleostomi</taxon>
        <taxon>Actinopterygii</taxon>
        <taxon>Neopterygii</taxon>
        <taxon>Teleostei</taxon>
        <taxon>Ostariophysi</taxon>
        <taxon>Characiformes</taxon>
        <taxon>Characoidei</taxon>
        <taxon>Acestrorhamphidae</taxon>
        <taxon>Acestrorhamphinae</taxon>
        <taxon>Astyanax</taxon>
    </lineage>
</organism>
<dbReference type="Ensembl" id="ENSAMXT00000050329.1">
    <property type="protein sequence ID" value="ENSAMXP00000052650.1"/>
    <property type="gene ID" value="ENSAMXG00000038821.1"/>
</dbReference>
<reference evidence="2" key="2">
    <citation type="journal article" date="2014" name="Nat. Commun.">
        <title>The cavefish genome reveals candidate genes for eye loss.</title>
        <authorList>
            <person name="McGaugh S.E."/>
            <person name="Gross J.B."/>
            <person name="Aken B."/>
            <person name="Blin M."/>
            <person name="Borowsky R."/>
            <person name="Chalopin D."/>
            <person name="Hinaux H."/>
            <person name="Jeffery W.R."/>
            <person name="Keene A."/>
            <person name="Ma L."/>
            <person name="Minx P."/>
            <person name="Murphy D."/>
            <person name="O'Quin K.E."/>
            <person name="Retaux S."/>
            <person name="Rohner N."/>
            <person name="Searle S.M."/>
            <person name="Stahl B.A."/>
            <person name="Tabin C."/>
            <person name="Volff J.N."/>
            <person name="Yoshizawa M."/>
            <person name="Warren W.C."/>
        </authorList>
    </citation>
    <scope>NUCLEOTIDE SEQUENCE [LARGE SCALE GENOMIC DNA]</scope>
    <source>
        <strain evidence="2">female</strain>
    </source>
</reference>
<sequence length="80" mass="9397">MYYIQWRSSSTDFFCLFFLIIKQTFLLDKDNLNIRKNHFLNYNFIIKFKKQKALCLGINVTGVSGCSGSWRVDTGRTAIF</sequence>
<dbReference type="AlphaFoldDB" id="A0A3B1KF43"/>
<proteinExistence type="predicted"/>
<keyword evidence="2" id="KW-1185">Reference proteome</keyword>
<evidence type="ECO:0000313" key="2">
    <source>
        <dbReference type="Proteomes" id="UP000018467"/>
    </source>
</evidence>
<reference evidence="2" key="1">
    <citation type="submission" date="2013-03" db="EMBL/GenBank/DDBJ databases">
        <authorList>
            <person name="Jeffery W."/>
            <person name="Warren W."/>
            <person name="Wilson R.K."/>
        </authorList>
    </citation>
    <scope>NUCLEOTIDE SEQUENCE</scope>
    <source>
        <strain evidence="2">female</strain>
    </source>
</reference>
<reference evidence="1" key="3">
    <citation type="submission" date="2025-08" db="UniProtKB">
        <authorList>
            <consortium name="Ensembl"/>
        </authorList>
    </citation>
    <scope>IDENTIFICATION</scope>
</reference>
<accession>A0A3B1KF43</accession>